<gene>
    <name evidence="2" type="ORF">K435DRAFT_792327</name>
</gene>
<evidence type="ECO:0000256" key="1">
    <source>
        <dbReference type="SAM" id="MobiDB-lite"/>
    </source>
</evidence>
<evidence type="ECO:0000313" key="3">
    <source>
        <dbReference type="Proteomes" id="UP000297245"/>
    </source>
</evidence>
<dbReference type="OrthoDB" id="5424209at2759"/>
<reference evidence="2 3" key="1">
    <citation type="journal article" date="2019" name="Nat. Ecol. Evol.">
        <title>Megaphylogeny resolves global patterns of mushroom evolution.</title>
        <authorList>
            <person name="Varga T."/>
            <person name="Krizsan K."/>
            <person name="Foldi C."/>
            <person name="Dima B."/>
            <person name="Sanchez-Garcia M."/>
            <person name="Sanchez-Ramirez S."/>
            <person name="Szollosi G.J."/>
            <person name="Szarkandi J.G."/>
            <person name="Papp V."/>
            <person name="Albert L."/>
            <person name="Andreopoulos W."/>
            <person name="Angelini C."/>
            <person name="Antonin V."/>
            <person name="Barry K.W."/>
            <person name="Bougher N.L."/>
            <person name="Buchanan P."/>
            <person name="Buyck B."/>
            <person name="Bense V."/>
            <person name="Catcheside P."/>
            <person name="Chovatia M."/>
            <person name="Cooper J."/>
            <person name="Damon W."/>
            <person name="Desjardin D."/>
            <person name="Finy P."/>
            <person name="Geml J."/>
            <person name="Haridas S."/>
            <person name="Hughes K."/>
            <person name="Justo A."/>
            <person name="Karasinski D."/>
            <person name="Kautmanova I."/>
            <person name="Kiss B."/>
            <person name="Kocsube S."/>
            <person name="Kotiranta H."/>
            <person name="LaButti K.M."/>
            <person name="Lechner B.E."/>
            <person name="Liimatainen K."/>
            <person name="Lipzen A."/>
            <person name="Lukacs Z."/>
            <person name="Mihaltcheva S."/>
            <person name="Morgado L.N."/>
            <person name="Niskanen T."/>
            <person name="Noordeloos M.E."/>
            <person name="Ohm R.A."/>
            <person name="Ortiz-Santana B."/>
            <person name="Ovrebo C."/>
            <person name="Racz N."/>
            <person name="Riley R."/>
            <person name="Savchenko A."/>
            <person name="Shiryaev A."/>
            <person name="Soop K."/>
            <person name="Spirin V."/>
            <person name="Szebenyi C."/>
            <person name="Tomsovsky M."/>
            <person name="Tulloss R.E."/>
            <person name="Uehling J."/>
            <person name="Grigoriev I.V."/>
            <person name="Vagvolgyi C."/>
            <person name="Papp T."/>
            <person name="Martin F.M."/>
            <person name="Miettinen O."/>
            <person name="Hibbett D.S."/>
            <person name="Nagy L.G."/>
        </authorList>
    </citation>
    <scope>NUCLEOTIDE SEQUENCE [LARGE SCALE GENOMIC DNA]</scope>
    <source>
        <strain evidence="2 3">CBS 962.96</strain>
    </source>
</reference>
<feature type="region of interest" description="Disordered" evidence="1">
    <location>
        <begin position="123"/>
        <end position="147"/>
    </location>
</feature>
<dbReference type="AlphaFoldDB" id="A0A4S8MKH3"/>
<protein>
    <submittedName>
        <fullName evidence="2">Uncharacterized protein</fullName>
    </submittedName>
</protein>
<sequence>MTLVSYIRRSALGMIRLQLHSQKRPDTSIGYFFFRPGPSWAEQWESLPFPLFVSTRSPSTLYSRTTPWKGTRGFFITEGADTQRLLLVTAHHVVFTSDRNTEIEDKTFMVKYQEGRNRVVELEERPAGEQETPESSARIGRGKGGGRRAQHFLPGCFNSMGHPREPYLGSYAARSGPKLFSADISEF</sequence>
<evidence type="ECO:0000313" key="2">
    <source>
        <dbReference type="EMBL" id="THV02714.1"/>
    </source>
</evidence>
<dbReference type="EMBL" id="ML179074">
    <property type="protein sequence ID" value="THV02714.1"/>
    <property type="molecule type" value="Genomic_DNA"/>
</dbReference>
<name>A0A4S8MKH3_DENBC</name>
<keyword evidence="3" id="KW-1185">Reference proteome</keyword>
<proteinExistence type="predicted"/>
<accession>A0A4S8MKH3</accession>
<organism evidence="2 3">
    <name type="scientific">Dendrothele bispora (strain CBS 962.96)</name>
    <dbReference type="NCBI Taxonomy" id="1314807"/>
    <lineage>
        <taxon>Eukaryota</taxon>
        <taxon>Fungi</taxon>
        <taxon>Dikarya</taxon>
        <taxon>Basidiomycota</taxon>
        <taxon>Agaricomycotina</taxon>
        <taxon>Agaricomycetes</taxon>
        <taxon>Agaricomycetidae</taxon>
        <taxon>Agaricales</taxon>
        <taxon>Agaricales incertae sedis</taxon>
        <taxon>Dendrothele</taxon>
    </lineage>
</organism>
<dbReference type="Proteomes" id="UP000297245">
    <property type="component" value="Unassembled WGS sequence"/>
</dbReference>